<keyword evidence="6" id="KW-1185">Reference proteome</keyword>
<dbReference type="InterPro" id="IPR029065">
    <property type="entry name" value="Enolase_C-like"/>
</dbReference>
<organism evidence="5 6">
    <name type="scientific">Pseudonocardia nematodicida</name>
    <dbReference type="NCBI Taxonomy" id="1206997"/>
    <lineage>
        <taxon>Bacteria</taxon>
        <taxon>Bacillati</taxon>
        <taxon>Actinomycetota</taxon>
        <taxon>Actinomycetes</taxon>
        <taxon>Pseudonocardiales</taxon>
        <taxon>Pseudonocardiaceae</taxon>
        <taxon>Pseudonocardia</taxon>
    </lineage>
</organism>
<dbReference type="InterPro" id="IPR029017">
    <property type="entry name" value="Enolase-like_N"/>
</dbReference>
<dbReference type="Gene3D" id="3.20.20.120">
    <property type="entry name" value="Enolase-like C-terminal domain"/>
    <property type="match status" value="1"/>
</dbReference>
<evidence type="ECO:0000313" key="6">
    <source>
        <dbReference type="Proteomes" id="UP001494902"/>
    </source>
</evidence>
<comment type="caution">
    <text evidence="5">The sequence shown here is derived from an EMBL/GenBank/DDBJ whole genome shotgun (WGS) entry which is preliminary data.</text>
</comment>
<dbReference type="PANTHER" id="PTHR13794">
    <property type="entry name" value="ENOLASE SUPERFAMILY, MANDELATE RACEMASE"/>
    <property type="match status" value="1"/>
</dbReference>
<evidence type="ECO:0000256" key="3">
    <source>
        <dbReference type="ARBA" id="ARBA00022842"/>
    </source>
</evidence>
<gene>
    <name evidence="5" type="ORF">WIS52_12030</name>
</gene>
<sequence length="370" mass="40157">MKITDITLDRLRLPLDPPLRAAWDPRPRGRFDATIVRVHTDDGLVGIGSGDTMAGFSGFRELFIGTDPLAIARQVRVIESCNLHGGSYWPLEAALWDLAGKAAGLPVATLFGGTLDRVPAYASFCVLRPPSERLEVAQRVVEEGFRAVKIRIDPEQVNDGIATVAAVRAGLGDDVTILVDLNQSWRMAGDVAPATDLAATQRIVRRLADLDVAWVEEPLPYADADGFRALRAAHPGLRIAAGEMQRSVPEILRWISDDVLDVYQPDVVLSVGMSRARTLAELAMLRHRSFTPHSWTNGIGVLANLHVAAGVGGGPWFEVPYDPPDWTPSRRDFPLATPITVDADGHLAVPTAPGLGIALDEDAVDRWRIT</sequence>
<comment type="cofactor">
    <cofactor evidence="1">
        <name>Mg(2+)</name>
        <dbReference type="ChEBI" id="CHEBI:18420"/>
    </cofactor>
</comment>
<evidence type="ECO:0000313" key="5">
    <source>
        <dbReference type="EMBL" id="MEQ3551200.1"/>
    </source>
</evidence>
<keyword evidence="2" id="KW-0479">Metal-binding</keyword>
<dbReference type="PANTHER" id="PTHR13794:SF58">
    <property type="entry name" value="MITOCHONDRIAL ENOLASE SUPERFAMILY MEMBER 1"/>
    <property type="match status" value="1"/>
</dbReference>
<dbReference type="EMBL" id="JBEDNQ010000004">
    <property type="protein sequence ID" value="MEQ3551200.1"/>
    <property type="molecule type" value="Genomic_DNA"/>
</dbReference>
<dbReference type="SFLD" id="SFLDG00179">
    <property type="entry name" value="mandelate_racemase"/>
    <property type="match status" value="1"/>
</dbReference>
<dbReference type="RefSeq" id="WP_349298266.1">
    <property type="nucleotide sequence ID" value="NZ_JBEDNQ010000004.1"/>
</dbReference>
<dbReference type="Pfam" id="PF13378">
    <property type="entry name" value="MR_MLE_C"/>
    <property type="match status" value="1"/>
</dbReference>
<dbReference type="SMART" id="SM00922">
    <property type="entry name" value="MR_MLE"/>
    <property type="match status" value="1"/>
</dbReference>
<reference evidence="5 6" key="1">
    <citation type="submission" date="2024-03" db="EMBL/GenBank/DDBJ databases">
        <title>Draft genome sequence of Pseudonocardia nematodicida JCM 31783.</title>
        <authorList>
            <person name="Butdee W."/>
            <person name="Duangmal K."/>
        </authorList>
    </citation>
    <scope>NUCLEOTIDE SEQUENCE [LARGE SCALE GENOMIC DNA]</scope>
    <source>
        <strain evidence="5 6">JCM 31783</strain>
    </source>
</reference>
<dbReference type="InterPro" id="IPR046945">
    <property type="entry name" value="RHMD-like"/>
</dbReference>
<feature type="domain" description="Mandelate racemase/muconate lactonizing enzyme C-terminal" evidence="4">
    <location>
        <begin position="130"/>
        <end position="237"/>
    </location>
</feature>
<proteinExistence type="predicted"/>
<dbReference type="InterPro" id="IPR013342">
    <property type="entry name" value="Mandelate_racemase_C"/>
</dbReference>
<evidence type="ECO:0000259" key="4">
    <source>
        <dbReference type="SMART" id="SM00922"/>
    </source>
</evidence>
<accession>A0ABV1K9P7</accession>
<evidence type="ECO:0000256" key="1">
    <source>
        <dbReference type="ARBA" id="ARBA00001946"/>
    </source>
</evidence>
<evidence type="ECO:0000256" key="2">
    <source>
        <dbReference type="ARBA" id="ARBA00022723"/>
    </source>
</evidence>
<protein>
    <submittedName>
        <fullName evidence="5">Mandelate racemase/muconate lactonizing enzyme family protein</fullName>
    </submittedName>
</protein>
<dbReference type="Proteomes" id="UP001494902">
    <property type="component" value="Unassembled WGS sequence"/>
</dbReference>
<dbReference type="CDD" id="cd03316">
    <property type="entry name" value="MR_like"/>
    <property type="match status" value="1"/>
</dbReference>
<keyword evidence="3" id="KW-0460">Magnesium</keyword>
<dbReference type="Pfam" id="PF02746">
    <property type="entry name" value="MR_MLE_N"/>
    <property type="match status" value="1"/>
</dbReference>
<dbReference type="InterPro" id="IPR036849">
    <property type="entry name" value="Enolase-like_C_sf"/>
</dbReference>
<dbReference type="SUPFAM" id="SSF51604">
    <property type="entry name" value="Enolase C-terminal domain-like"/>
    <property type="match status" value="1"/>
</dbReference>
<dbReference type="Gene3D" id="3.30.390.10">
    <property type="entry name" value="Enolase-like, N-terminal domain"/>
    <property type="match status" value="1"/>
</dbReference>
<dbReference type="InterPro" id="IPR013341">
    <property type="entry name" value="Mandelate_racemase_N_dom"/>
</dbReference>
<dbReference type="SUPFAM" id="SSF54826">
    <property type="entry name" value="Enolase N-terminal domain-like"/>
    <property type="match status" value="1"/>
</dbReference>
<name>A0ABV1K9P7_9PSEU</name>
<dbReference type="SFLD" id="SFLDS00001">
    <property type="entry name" value="Enolase"/>
    <property type="match status" value="1"/>
</dbReference>